<dbReference type="AlphaFoldDB" id="A0A1Q9CVI8"/>
<dbReference type="PANTHER" id="PTHR13068:SF151">
    <property type="entry name" value="TRANSCRIPTION TERMINATION FACTOR MTERF9, CHLOROPLASTIC"/>
    <property type="match status" value="1"/>
</dbReference>
<accession>A0A1Q9CVI8</accession>
<organism evidence="3 4">
    <name type="scientific">Symbiodinium microadriaticum</name>
    <name type="common">Dinoflagellate</name>
    <name type="synonym">Zooxanthella microadriatica</name>
    <dbReference type="NCBI Taxonomy" id="2951"/>
    <lineage>
        <taxon>Eukaryota</taxon>
        <taxon>Sar</taxon>
        <taxon>Alveolata</taxon>
        <taxon>Dinophyceae</taxon>
        <taxon>Suessiales</taxon>
        <taxon>Symbiodiniaceae</taxon>
        <taxon>Symbiodinium</taxon>
    </lineage>
</organism>
<evidence type="ECO:0000313" key="3">
    <source>
        <dbReference type="EMBL" id="OLP86905.1"/>
    </source>
</evidence>
<name>A0A1Q9CVI8_SYMMI</name>
<dbReference type="Gene3D" id="1.25.70.10">
    <property type="entry name" value="Transcription termination factor 3, mitochondrial"/>
    <property type="match status" value="2"/>
</dbReference>
<evidence type="ECO:0000313" key="4">
    <source>
        <dbReference type="Proteomes" id="UP000186817"/>
    </source>
</evidence>
<dbReference type="Pfam" id="PF02536">
    <property type="entry name" value="mTERF"/>
    <property type="match status" value="2"/>
</dbReference>
<comment type="similarity">
    <text evidence="1">Belongs to the mTERF family.</text>
</comment>
<dbReference type="GO" id="GO:0003676">
    <property type="term" value="F:nucleic acid binding"/>
    <property type="evidence" value="ECO:0007669"/>
    <property type="project" value="InterPro"/>
</dbReference>
<proteinExistence type="inferred from homology"/>
<keyword evidence="4" id="KW-1185">Reference proteome</keyword>
<dbReference type="SMART" id="SM00733">
    <property type="entry name" value="Mterf"/>
    <property type="match status" value="7"/>
</dbReference>
<sequence length="636" mass="69274">MKTAAVLISQKPSLHLTCSPSLHLPPRSDCFTALGAAMAAALPGTGPGRRTAKDLHAALFALKRAASWEVPKLGGPAKQPRGLHRRPGRLRCRGQVGGNGSGMAAIRSRFLGVLPAGLRFFVGPRLLCSAPPFWWKKGRPRTTHRSFAEVELLSRLAELLMPREPIGELFRDFPVEPSDAWGSRWLCPDITAFGVLKQKDAALFVEYDGCHWHCNAQGKQRDERKTEALLAYAPGGSVVLRIGHVTQSLRRKQTSTAMEAMVDVWRAGHVPSLMTSLHQATQSLLMSLDDALENEVRERLKSQCAKPQPGFDKSRTFVSQAVLTSDVETKKATMIAFLEQKMKISKKGIQALASKCPRIWGISIEGKLKPLVVWLQDVGLSRPQVAKVVAGFPAVLGYSIEGNLKPTVAWLEDVGLSQQHVAKDVGLNCQQVAKVVAGFPQVLGCSIDGNLKPTVAWLADVGLTQKQVAKVVACHPQVLGCSIEANLKPTVGWLEDAGLSRKQVAKVVAGFPPVLGYSIDGNLKPTVAWLANVGLSREQVAKVVAGFPAVLGCSIDKNLSRKVSLLQQCFSNEDICSMIVYLPQMLGLSYARLFRRLQVLQEHDCLQKLSRVMALTDAKFARRFSICMAGTSRNIS</sequence>
<reference evidence="3 4" key="1">
    <citation type="submission" date="2016-02" db="EMBL/GenBank/DDBJ databases">
        <title>Genome analysis of coral dinoflagellate symbionts highlights evolutionary adaptations to a symbiotic lifestyle.</title>
        <authorList>
            <person name="Aranda M."/>
            <person name="Li Y."/>
            <person name="Liew Y.J."/>
            <person name="Baumgarten S."/>
            <person name="Simakov O."/>
            <person name="Wilson M."/>
            <person name="Piel J."/>
            <person name="Ashoor H."/>
            <person name="Bougouffa S."/>
            <person name="Bajic V.B."/>
            <person name="Ryu T."/>
            <person name="Ravasi T."/>
            <person name="Bayer T."/>
            <person name="Micklem G."/>
            <person name="Kim H."/>
            <person name="Bhak J."/>
            <person name="Lajeunesse T.C."/>
            <person name="Voolstra C.R."/>
        </authorList>
    </citation>
    <scope>NUCLEOTIDE SEQUENCE [LARGE SCALE GENOMIC DNA]</scope>
    <source>
        <strain evidence="3 4">CCMP2467</strain>
    </source>
</reference>
<dbReference type="PANTHER" id="PTHR13068">
    <property type="entry name" value="CGI-12 PROTEIN-RELATED"/>
    <property type="match status" value="1"/>
</dbReference>
<keyword evidence="2" id="KW-0809">Transit peptide</keyword>
<protein>
    <submittedName>
        <fullName evidence="3">mTERF domain-containing protein 1, mitochondrial</fullName>
    </submittedName>
</protein>
<dbReference type="InterPro" id="IPR003690">
    <property type="entry name" value="MTERF"/>
</dbReference>
<evidence type="ECO:0000256" key="1">
    <source>
        <dbReference type="ARBA" id="ARBA00007692"/>
    </source>
</evidence>
<dbReference type="EMBL" id="LSRX01000894">
    <property type="protein sequence ID" value="OLP86905.1"/>
    <property type="molecule type" value="Genomic_DNA"/>
</dbReference>
<evidence type="ECO:0000256" key="2">
    <source>
        <dbReference type="ARBA" id="ARBA00022946"/>
    </source>
</evidence>
<dbReference type="Proteomes" id="UP000186817">
    <property type="component" value="Unassembled WGS sequence"/>
</dbReference>
<gene>
    <name evidence="3" type="primary">MTERFD1</name>
    <name evidence="3" type="ORF">AK812_SmicGene31951</name>
</gene>
<dbReference type="InterPro" id="IPR038538">
    <property type="entry name" value="MTERF_sf"/>
</dbReference>
<dbReference type="OrthoDB" id="434671at2759"/>
<comment type="caution">
    <text evidence="3">The sequence shown here is derived from an EMBL/GenBank/DDBJ whole genome shotgun (WGS) entry which is preliminary data.</text>
</comment>